<proteinExistence type="predicted"/>
<dbReference type="GO" id="GO:0006790">
    <property type="term" value="P:sulfur compound metabolic process"/>
    <property type="evidence" value="ECO:0007669"/>
    <property type="project" value="TreeGrafter"/>
</dbReference>
<dbReference type="PANTHER" id="PTHR19372:SF7">
    <property type="entry name" value="SULFITE OXIDASE, MITOCHONDRIAL"/>
    <property type="match status" value="1"/>
</dbReference>
<evidence type="ECO:0000256" key="4">
    <source>
        <dbReference type="ARBA" id="ARBA00023002"/>
    </source>
</evidence>
<accession>A0A137PFS0</accession>
<evidence type="ECO:0000313" key="7">
    <source>
        <dbReference type="EMBL" id="KXN73791.1"/>
    </source>
</evidence>
<dbReference type="SUPFAM" id="SSF56524">
    <property type="entry name" value="Oxidoreductase molybdopterin-binding domain"/>
    <property type="match status" value="1"/>
</dbReference>
<keyword evidence="4" id="KW-0560">Oxidoreductase</keyword>
<dbReference type="InterPro" id="IPR014756">
    <property type="entry name" value="Ig_E-set"/>
</dbReference>
<evidence type="ECO:0000259" key="6">
    <source>
        <dbReference type="Pfam" id="PF03404"/>
    </source>
</evidence>
<keyword evidence="3" id="KW-0479">Metal-binding</keyword>
<dbReference type="SUPFAM" id="SSF81296">
    <property type="entry name" value="E set domains"/>
    <property type="match status" value="1"/>
</dbReference>
<dbReference type="Pfam" id="PF00174">
    <property type="entry name" value="Oxidored_molyb"/>
    <property type="match status" value="1"/>
</dbReference>
<feature type="domain" description="Moybdenum cofactor oxidoreductase dimerisation" evidence="6">
    <location>
        <begin position="284"/>
        <end position="400"/>
    </location>
</feature>
<dbReference type="AlphaFoldDB" id="A0A137PFS0"/>
<evidence type="ECO:0000256" key="1">
    <source>
        <dbReference type="ARBA" id="ARBA00001924"/>
    </source>
</evidence>
<dbReference type="Proteomes" id="UP000070444">
    <property type="component" value="Unassembled WGS sequence"/>
</dbReference>
<dbReference type="PRINTS" id="PR00407">
    <property type="entry name" value="EUMOPTERIN"/>
</dbReference>
<dbReference type="InterPro" id="IPR008335">
    <property type="entry name" value="Mopterin_OxRdtase_euk"/>
</dbReference>
<dbReference type="Gene3D" id="2.60.40.650">
    <property type="match status" value="1"/>
</dbReference>
<dbReference type="GO" id="GO:0043546">
    <property type="term" value="F:molybdopterin cofactor binding"/>
    <property type="evidence" value="ECO:0007669"/>
    <property type="project" value="TreeGrafter"/>
</dbReference>
<dbReference type="Gene3D" id="3.90.420.10">
    <property type="entry name" value="Oxidoreductase, molybdopterin-binding domain"/>
    <property type="match status" value="1"/>
</dbReference>
<feature type="domain" description="Oxidoreductase molybdopterin-binding" evidence="5">
    <location>
        <begin position="77"/>
        <end position="258"/>
    </location>
</feature>
<sequence>MSSTSRVDQSIYEDGDVLCHWDLPKKVKNKLKFPHEPERPNKQYIVRGECPFNAEPPLRQLVEEYITSKDVFFKRNHGPIPLIDENTHKVSVCGLVPKPFDLSMDAIKNNYSKLRILAALQCAGNRRNGLDKVKTVKGVIWGPGTIANSYWAGAPLREILIEAGLSPNGDGWMGKDFHIWMESYGPCEEDKVYGSSIPLETAMDPCKDVILAYEMNDEIMSRDHGFPVRMICPGIIGARSVKYLAKIEVREKESPAFYQQRDYKILPPEANDQNLEEYWDRCESIQEMNVQSVICTPSEQNPLTDSNIVKGYAISGGGRKIIRVEVSLDMGETWLIAKLHQEKTGHGYWSWCLWQVEVKSLKNVSKIICRAWDSSSNTQPCEPIWNYRGVMNNSWDIVQLMQNPKI</sequence>
<evidence type="ECO:0000256" key="3">
    <source>
        <dbReference type="ARBA" id="ARBA00022723"/>
    </source>
</evidence>
<dbReference type="GO" id="GO:0008482">
    <property type="term" value="F:sulfite oxidase activity"/>
    <property type="evidence" value="ECO:0007669"/>
    <property type="project" value="TreeGrafter"/>
</dbReference>
<dbReference type="Pfam" id="PF03404">
    <property type="entry name" value="Mo-co_dimer"/>
    <property type="match status" value="1"/>
</dbReference>
<gene>
    <name evidence="7" type="ORF">CONCODRAFT_55164</name>
</gene>
<evidence type="ECO:0000259" key="5">
    <source>
        <dbReference type="Pfam" id="PF00174"/>
    </source>
</evidence>
<dbReference type="GO" id="GO:0030151">
    <property type="term" value="F:molybdenum ion binding"/>
    <property type="evidence" value="ECO:0007669"/>
    <property type="project" value="InterPro"/>
</dbReference>
<dbReference type="InterPro" id="IPR000572">
    <property type="entry name" value="OxRdtase_Mopterin-bd_dom"/>
</dbReference>
<dbReference type="FunFam" id="3.90.420.10:FF:000002">
    <property type="entry name" value="sulfite oxidase, mitochondrial"/>
    <property type="match status" value="1"/>
</dbReference>
<dbReference type="GO" id="GO:0005739">
    <property type="term" value="C:mitochondrion"/>
    <property type="evidence" value="ECO:0007669"/>
    <property type="project" value="TreeGrafter"/>
</dbReference>
<keyword evidence="8" id="KW-1185">Reference proteome</keyword>
<dbReference type="OMA" id="ANSGMEW"/>
<name>A0A137PFS0_CONC2</name>
<comment type="cofactor">
    <cofactor evidence="1">
        <name>Mo-molybdopterin</name>
        <dbReference type="ChEBI" id="CHEBI:71302"/>
    </cofactor>
</comment>
<dbReference type="PANTHER" id="PTHR19372">
    <property type="entry name" value="SULFITE REDUCTASE"/>
    <property type="match status" value="1"/>
</dbReference>
<evidence type="ECO:0000313" key="8">
    <source>
        <dbReference type="Proteomes" id="UP000070444"/>
    </source>
</evidence>
<dbReference type="GO" id="GO:0020037">
    <property type="term" value="F:heme binding"/>
    <property type="evidence" value="ECO:0007669"/>
    <property type="project" value="TreeGrafter"/>
</dbReference>
<dbReference type="STRING" id="796925.A0A137PFS0"/>
<keyword evidence="2" id="KW-0500">Molybdenum</keyword>
<dbReference type="OrthoDB" id="10051395at2759"/>
<organism evidence="7 8">
    <name type="scientific">Conidiobolus coronatus (strain ATCC 28846 / CBS 209.66 / NRRL 28638)</name>
    <name type="common">Delacroixia coronata</name>
    <dbReference type="NCBI Taxonomy" id="796925"/>
    <lineage>
        <taxon>Eukaryota</taxon>
        <taxon>Fungi</taxon>
        <taxon>Fungi incertae sedis</taxon>
        <taxon>Zoopagomycota</taxon>
        <taxon>Entomophthoromycotina</taxon>
        <taxon>Entomophthoromycetes</taxon>
        <taxon>Entomophthorales</taxon>
        <taxon>Ancylistaceae</taxon>
        <taxon>Conidiobolus</taxon>
    </lineage>
</organism>
<dbReference type="EMBL" id="KQ964431">
    <property type="protein sequence ID" value="KXN73791.1"/>
    <property type="molecule type" value="Genomic_DNA"/>
</dbReference>
<protein>
    <submittedName>
        <fullName evidence="7">Molybdopterin binding oxidoreductase</fullName>
    </submittedName>
</protein>
<evidence type="ECO:0000256" key="2">
    <source>
        <dbReference type="ARBA" id="ARBA00022505"/>
    </source>
</evidence>
<dbReference type="InterPro" id="IPR005066">
    <property type="entry name" value="MoCF_OxRdtse_dimer"/>
</dbReference>
<dbReference type="InterPro" id="IPR036374">
    <property type="entry name" value="OxRdtase_Mopterin-bd_sf"/>
</dbReference>
<reference evidence="7 8" key="1">
    <citation type="journal article" date="2015" name="Genome Biol. Evol.">
        <title>Phylogenomic analyses indicate that early fungi evolved digesting cell walls of algal ancestors of land plants.</title>
        <authorList>
            <person name="Chang Y."/>
            <person name="Wang S."/>
            <person name="Sekimoto S."/>
            <person name="Aerts A.L."/>
            <person name="Choi C."/>
            <person name="Clum A."/>
            <person name="LaButti K.M."/>
            <person name="Lindquist E.A."/>
            <person name="Yee Ngan C."/>
            <person name="Ohm R.A."/>
            <person name="Salamov A.A."/>
            <person name="Grigoriev I.V."/>
            <person name="Spatafora J.W."/>
            <person name="Berbee M.L."/>
        </authorList>
    </citation>
    <scope>NUCLEOTIDE SEQUENCE [LARGE SCALE GENOMIC DNA]</scope>
    <source>
        <strain evidence="7 8">NRRL 28638</strain>
    </source>
</reference>